<dbReference type="EMBL" id="CAJHIA010000017">
    <property type="protein sequence ID" value="CAD6445837.1"/>
    <property type="molecule type" value="Genomic_DNA"/>
</dbReference>
<proteinExistence type="predicted"/>
<dbReference type="OrthoDB" id="4447at2759"/>
<evidence type="ECO:0000256" key="1">
    <source>
        <dbReference type="SAM" id="MobiDB-lite"/>
    </source>
</evidence>
<name>A0A8H2VWC9_9HELO</name>
<feature type="domain" description="DUF4110" evidence="2">
    <location>
        <begin position="608"/>
        <end position="694"/>
    </location>
</feature>
<feature type="compositionally biased region" description="Acidic residues" evidence="1">
    <location>
        <begin position="515"/>
        <end position="546"/>
    </location>
</feature>
<dbReference type="AlphaFoldDB" id="A0A8H2VWC9"/>
<organism evidence="3 4">
    <name type="scientific">Sclerotinia trifoliorum</name>
    <dbReference type="NCBI Taxonomy" id="28548"/>
    <lineage>
        <taxon>Eukaryota</taxon>
        <taxon>Fungi</taxon>
        <taxon>Dikarya</taxon>
        <taxon>Ascomycota</taxon>
        <taxon>Pezizomycotina</taxon>
        <taxon>Leotiomycetes</taxon>
        <taxon>Helotiales</taxon>
        <taxon>Sclerotiniaceae</taxon>
        <taxon>Sclerotinia</taxon>
    </lineage>
</organism>
<keyword evidence="4" id="KW-1185">Reference proteome</keyword>
<comment type="caution">
    <text evidence="3">The sequence shown here is derived from an EMBL/GenBank/DDBJ whole genome shotgun (WGS) entry which is preliminary data.</text>
</comment>
<reference evidence="3" key="1">
    <citation type="submission" date="2020-10" db="EMBL/GenBank/DDBJ databases">
        <authorList>
            <person name="Kusch S."/>
        </authorList>
    </citation>
    <scope>NUCLEOTIDE SEQUENCE</scope>
    <source>
        <strain evidence="3">SwB9</strain>
    </source>
</reference>
<feature type="compositionally biased region" description="Basic and acidic residues" evidence="1">
    <location>
        <begin position="607"/>
        <end position="619"/>
    </location>
</feature>
<sequence length="718" mass="81556">MAKDKKSKSEDKKKKLAEKKQKQEKKADKKEKSKAQKSKSADDSDNESIDLDSVLAEYAKAQESFLKITEVTCDAPRPRASSTLIASPSNANELFLFGGEYFNGALATFFNDLYVYAINKDEWHVVTSPNAPLPRSGHAWCRGGNAGGIYLFGGEFSSPKQGTFYHYNDFWHLSPSEREWTRLETKGKTPPARSGHRMTYYKNYIILFGGFQDTSQATKYLSDLWIYDTSNFIWYNPVLPTVMQKPDPRSSFTFLPHESGAILYGGYSRVKTNVSGKQMKGGGTAMRNVLKPMVHQDCFFLRITQPADTSSPTPPTVRWERRKKPVNTPNPPRAGATMAYHKGRGIQFGGVHDVEESEEGIDSEFFNMLFAWNIERNRYFPLALRKPRIQKKNNGGNERGGRRGRGQANEEELLRNLAALETGKSLADADEMEIETKQDDEDADALPAKQILMEFPHVRFNAQLAVQDDVLYIYGGTYEKGDREFTFDDMYAIDLGKMDGVKEIFRREPENWLGSEEDSEEEDEDDEEYDEDDEEEEEEEEEDEEDTTTKIENKPHLHTESTRKSKHKNKDSNTPSLSTSISTPETPSTATFDDTPDTTSSQLSPEDQDHLPHPRPFESRRDFFQRTGNEWQEALMMSLRWKGIQPETLGVKEIKTKAFEMSEEKWWDCREEVLALEDELEMSGIGEVVAGEKAEGDGGGEEEVGLWVWGLGWVVGLG</sequence>
<gene>
    <name evidence="3" type="ORF">SCLTRI_LOCUS5558</name>
</gene>
<feature type="compositionally biased region" description="Low complexity" evidence="1">
    <location>
        <begin position="572"/>
        <end position="591"/>
    </location>
</feature>
<dbReference type="Proteomes" id="UP000624404">
    <property type="component" value="Unassembled WGS sequence"/>
</dbReference>
<feature type="region of interest" description="Disordered" evidence="1">
    <location>
        <begin position="1"/>
        <end position="47"/>
    </location>
</feature>
<evidence type="ECO:0000313" key="3">
    <source>
        <dbReference type="EMBL" id="CAD6445837.1"/>
    </source>
</evidence>
<dbReference type="SUPFAM" id="SSF117281">
    <property type="entry name" value="Kelch motif"/>
    <property type="match status" value="1"/>
</dbReference>
<dbReference type="PANTHER" id="PTHR46063">
    <property type="entry name" value="KELCH DOMAIN-CONTAINING PROTEIN"/>
    <property type="match status" value="1"/>
</dbReference>
<evidence type="ECO:0000259" key="2">
    <source>
        <dbReference type="Pfam" id="PF13422"/>
    </source>
</evidence>
<accession>A0A8H2VWC9</accession>
<dbReference type="Gene3D" id="2.120.10.80">
    <property type="entry name" value="Kelch-type beta propeller"/>
    <property type="match status" value="2"/>
</dbReference>
<dbReference type="InterPro" id="IPR025183">
    <property type="entry name" value="DUF4110"/>
</dbReference>
<dbReference type="Pfam" id="PF24681">
    <property type="entry name" value="Kelch_KLHDC2_KLHL20_DRC7"/>
    <property type="match status" value="1"/>
</dbReference>
<protein>
    <submittedName>
        <fullName evidence="3">C45c455b-ca13-46d5-b7b5-66c4caec64c5</fullName>
    </submittedName>
</protein>
<feature type="region of interest" description="Disordered" evidence="1">
    <location>
        <begin position="390"/>
        <end position="410"/>
    </location>
</feature>
<dbReference type="Pfam" id="PF13422">
    <property type="entry name" value="DUF4110"/>
    <property type="match status" value="1"/>
</dbReference>
<feature type="compositionally biased region" description="Basic and acidic residues" evidence="1">
    <location>
        <begin position="1"/>
        <end position="42"/>
    </location>
</feature>
<feature type="compositionally biased region" description="Basic and acidic residues" evidence="1">
    <location>
        <begin position="547"/>
        <end position="563"/>
    </location>
</feature>
<dbReference type="PANTHER" id="PTHR46063:SF1">
    <property type="entry name" value="KELCH DOMAIN-CONTAINING PROTEIN 4"/>
    <property type="match status" value="1"/>
</dbReference>
<dbReference type="InterPro" id="IPR015915">
    <property type="entry name" value="Kelch-typ_b-propeller"/>
</dbReference>
<feature type="region of interest" description="Disordered" evidence="1">
    <location>
        <begin position="309"/>
        <end position="336"/>
    </location>
</feature>
<feature type="region of interest" description="Disordered" evidence="1">
    <location>
        <begin position="508"/>
        <end position="619"/>
    </location>
</feature>
<evidence type="ECO:0000313" key="4">
    <source>
        <dbReference type="Proteomes" id="UP000624404"/>
    </source>
</evidence>
<dbReference type="InterPro" id="IPR052588">
    <property type="entry name" value="Kelch_domain_protein"/>
</dbReference>